<evidence type="ECO:0000313" key="2">
    <source>
        <dbReference type="Proteomes" id="UP000730161"/>
    </source>
</evidence>
<dbReference type="SUPFAM" id="SSF52317">
    <property type="entry name" value="Class I glutamine amidotransferase-like"/>
    <property type="match status" value="1"/>
</dbReference>
<dbReference type="RefSeq" id="WP_246495940.1">
    <property type="nucleotide sequence ID" value="NZ_JWHL01000002.1"/>
</dbReference>
<keyword evidence="2" id="KW-1185">Reference proteome</keyword>
<dbReference type="EMBL" id="JWHL01000002">
    <property type="protein sequence ID" value="MBR1368360.1"/>
    <property type="molecule type" value="Genomic_DNA"/>
</dbReference>
<evidence type="ECO:0000313" key="1">
    <source>
        <dbReference type="EMBL" id="MBR1368360.1"/>
    </source>
</evidence>
<organism evidence="1 2">
    <name type="scientific">Methanocalculus chunghsingensis</name>
    <dbReference type="NCBI Taxonomy" id="156457"/>
    <lineage>
        <taxon>Archaea</taxon>
        <taxon>Methanobacteriati</taxon>
        <taxon>Methanobacteriota</taxon>
        <taxon>Stenosarchaea group</taxon>
        <taxon>Methanomicrobia</taxon>
        <taxon>Methanomicrobiales</taxon>
        <taxon>Methanocalculaceae</taxon>
        <taxon>Methanocalculus</taxon>
    </lineage>
</organism>
<reference evidence="1" key="1">
    <citation type="submission" date="2014-12" db="EMBL/GenBank/DDBJ databases">
        <authorList>
            <person name="Huang H.-H."/>
            <person name="Chen S.-C."/>
            <person name="Lai M.-C."/>
        </authorList>
    </citation>
    <scope>NUCLEOTIDE SEQUENCE</scope>
    <source>
        <strain evidence="1">K1F9705b</strain>
    </source>
</reference>
<comment type="caution">
    <text evidence="1">The sequence shown here is derived from an EMBL/GenBank/DDBJ whole genome shotgun (WGS) entry which is preliminary data.</text>
</comment>
<dbReference type="AlphaFoldDB" id="A0A8J7W8N7"/>
<sequence length="193" mass="21684">MRCGTPALIWEEKLMFLRLIEDCVGSCELVTPQLLAAPFYRGSFGTLIIPTGFANKEYSRVLPALRATKSRMERFIRSGGNLVVFGGGGEVPECYDWLPFSVRYQFAYGPREILIRRESDAVALLDGYDHTAFECDGHLTEYEGEAIAETREGDPILIEESIGEGRVILTTAHEYPSRTFITAFCSSKKETFF</sequence>
<protein>
    <submittedName>
        <fullName evidence="1">Uncharacterized protein</fullName>
    </submittedName>
</protein>
<accession>A0A8J7W8N7</accession>
<name>A0A8J7W8N7_9EURY</name>
<gene>
    <name evidence="1" type="ORF">RJ53_02140</name>
</gene>
<dbReference type="InterPro" id="IPR029062">
    <property type="entry name" value="Class_I_gatase-like"/>
</dbReference>
<dbReference type="Proteomes" id="UP000730161">
    <property type="component" value="Unassembled WGS sequence"/>
</dbReference>
<proteinExistence type="predicted"/>